<keyword evidence="4" id="KW-0804">Transcription</keyword>
<evidence type="ECO:0000313" key="6">
    <source>
        <dbReference type="EMBL" id="TDL90451.1"/>
    </source>
</evidence>
<evidence type="ECO:0000256" key="3">
    <source>
        <dbReference type="ARBA" id="ARBA00023125"/>
    </source>
</evidence>
<reference evidence="6 7" key="1">
    <citation type="submission" date="2019-03" db="EMBL/GenBank/DDBJ databases">
        <title>Rhodobacteraceae bacterium SM1902, a new member of the family Rhodobacteraceae isolated from Yantai.</title>
        <authorList>
            <person name="Sun Y."/>
        </authorList>
    </citation>
    <scope>NUCLEOTIDE SEQUENCE [LARGE SCALE GENOMIC DNA]</scope>
    <source>
        <strain evidence="6 7">SM1902</strain>
    </source>
</reference>
<dbReference type="PANTHER" id="PTHR34294:SF1">
    <property type="entry name" value="TRANSCRIPTIONAL REGULATOR LSRR"/>
    <property type="match status" value="1"/>
</dbReference>
<dbReference type="Pfam" id="PF04198">
    <property type="entry name" value="Sugar-bind"/>
    <property type="match status" value="1"/>
</dbReference>
<dbReference type="RefSeq" id="WP_133341966.1">
    <property type="nucleotide sequence ID" value="NZ_SMZO01000009.1"/>
</dbReference>
<gene>
    <name evidence="6" type="ORF">E2L05_05880</name>
</gene>
<keyword evidence="2" id="KW-0805">Transcription regulation</keyword>
<organism evidence="6 7">
    <name type="scientific">Meridianimarinicoccus aquatilis</name>
    <dbReference type="NCBI Taxonomy" id="2552766"/>
    <lineage>
        <taxon>Bacteria</taxon>
        <taxon>Pseudomonadati</taxon>
        <taxon>Pseudomonadota</taxon>
        <taxon>Alphaproteobacteria</taxon>
        <taxon>Rhodobacterales</taxon>
        <taxon>Paracoccaceae</taxon>
        <taxon>Meridianimarinicoccus</taxon>
    </lineage>
</organism>
<evidence type="ECO:0000256" key="1">
    <source>
        <dbReference type="ARBA" id="ARBA00010466"/>
    </source>
</evidence>
<dbReference type="Gene3D" id="3.40.50.1360">
    <property type="match status" value="1"/>
</dbReference>
<dbReference type="InterPro" id="IPR007324">
    <property type="entry name" value="Sugar-bd_dom_put"/>
</dbReference>
<feature type="domain" description="Sugar-binding" evidence="5">
    <location>
        <begin position="66"/>
        <end position="319"/>
    </location>
</feature>
<dbReference type="Proteomes" id="UP000294562">
    <property type="component" value="Unassembled WGS sequence"/>
</dbReference>
<comment type="similarity">
    <text evidence="1">Belongs to the SorC transcriptional regulatory family.</text>
</comment>
<evidence type="ECO:0000256" key="2">
    <source>
        <dbReference type="ARBA" id="ARBA00023015"/>
    </source>
</evidence>
<dbReference type="OrthoDB" id="7065657at2"/>
<keyword evidence="7" id="KW-1185">Reference proteome</keyword>
<dbReference type="EMBL" id="SMZO01000009">
    <property type="protein sequence ID" value="TDL90451.1"/>
    <property type="molecule type" value="Genomic_DNA"/>
</dbReference>
<proteinExistence type="inferred from homology"/>
<dbReference type="GO" id="GO:0003677">
    <property type="term" value="F:DNA binding"/>
    <property type="evidence" value="ECO:0007669"/>
    <property type="project" value="UniProtKB-KW"/>
</dbReference>
<dbReference type="GO" id="GO:0030246">
    <property type="term" value="F:carbohydrate binding"/>
    <property type="evidence" value="ECO:0007669"/>
    <property type="project" value="InterPro"/>
</dbReference>
<dbReference type="SUPFAM" id="SSF100950">
    <property type="entry name" value="NagB/RpiA/CoA transferase-like"/>
    <property type="match status" value="1"/>
</dbReference>
<dbReference type="Gene3D" id="1.10.10.10">
    <property type="entry name" value="Winged helix-like DNA-binding domain superfamily/Winged helix DNA-binding domain"/>
    <property type="match status" value="1"/>
</dbReference>
<evidence type="ECO:0000259" key="5">
    <source>
        <dbReference type="Pfam" id="PF04198"/>
    </source>
</evidence>
<dbReference type="InterPro" id="IPR051054">
    <property type="entry name" value="SorC_transcr_regulators"/>
</dbReference>
<evidence type="ECO:0000313" key="7">
    <source>
        <dbReference type="Proteomes" id="UP000294562"/>
    </source>
</evidence>
<protein>
    <submittedName>
        <fullName evidence="6">Sugar-binding transcriptional regulator</fullName>
    </submittedName>
</protein>
<keyword evidence="3" id="KW-0238">DNA-binding</keyword>
<accession>A0A4R6B032</accession>
<sequence>MTLHRRTDADTTSLDEAARAGWLYYVGGKTQDQIARDLGISRQRAQRLVSKAVSEGLIHMRLDHKTAACLDLEARLIAKFNLKFARVAIGLGEGADPVGSVAPAAAAEIERVLSQSEPQIVGLGTGRMLRAAAEGLRTMECPQHKLVSLIGNISPDGTASFFDVIMRIAAKVQAPHFPMPLPVIASSREERAAFLALAPVQRARDLAKSATVAFVGVGEMTGTPPLLKDGFLSREELAAMQAQGAVGEICASAYNAEGKYLAADLNARVTGVKVVSDNDALVVGVAAGPAKVNALDAALKGRILNALVTDEATALALLSV</sequence>
<evidence type="ECO:0000256" key="4">
    <source>
        <dbReference type="ARBA" id="ARBA00023163"/>
    </source>
</evidence>
<dbReference type="AlphaFoldDB" id="A0A4R6B032"/>
<comment type="caution">
    <text evidence="6">The sequence shown here is derived from an EMBL/GenBank/DDBJ whole genome shotgun (WGS) entry which is preliminary data.</text>
</comment>
<name>A0A4R6B032_9RHOB</name>
<dbReference type="PANTHER" id="PTHR34294">
    <property type="entry name" value="TRANSCRIPTIONAL REGULATOR-RELATED"/>
    <property type="match status" value="1"/>
</dbReference>
<dbReference type="InterPro" id="IPR037171">
    <property type="entry name" value="NagB/RpiA_transferase-like"/>
</dbReference>
<dbReference type="InterPro" id="IPR036388">
    <property type="entry name" value="WH-like_DNA-bd_sf"/>
</dbReference>